<protein>
    <submittedName>
        <fullName evidence="1">Uncharacterized protein</fullName>
    </submittedName>
</protein>
<evidence type="ECO:0000313" key="2">
    <source>
        <dbReference type="Proteomes" id="UP000308600"/>
    </source>
</evidence>
<dbReference type="Proteomes" id="UP000308600">
    <property type="component" value="Unassembled WGS sequence"/>
</dbReference>
<keyword evidence="2" id="KW-1185">Reference proteome</keyword>
<dbReference type="EMBL" id="ML208508">
    <property type="protein sequence ID" value="TFK63723.1"/>
    <property type="molecule type" value="Genomic_DNA"/>
</dbReference>
<accession>A0ACD3ACU2</accession>
<organism evidence="1 2">
    <name type="scientific">Pluteus cervinus</name>
    <dbReference type="NCBI Taxonomy" id="181527"/>
    <lineage>
        <taxon>Eukaryota</taxon>
        <taxon>Fungi</taxon>
        <taxon>Dikarya</taxon>
        <taxon>Basidiomycota</taxon>
        <taxon>Agaricomycotina</taxon>
        <taxon>Agaricomycetes</taxon>
        <taxon>Agaricomycetidae</taxon>
        <taxon>Agaricales</taxon>
        <taxon>Pluteineae</taxon>
        <taxon>Pluteaceae</taxon>
        <taxon>Pluteus</taxon>
    </lineage>
</organism>
<sequence length="198" mass="22530">MTTTLSLNCLVVGSPQEQFTIKIDGQQCVSDLQERIWEKAPGPELKSLYTKILQVSFDANNPEEELKDMDFYKPRSLLHLKVLGKIFTNIEDDRVHVLIVPAEFTLNCFVFGYDEWFRIKVSTLQDILGLVYLVHPAIPLPFRGNTVPVDIRVWKVAYPISALETRYPSTGPELKPYQMLLGLGQISSKSISLCVFRP</sequence>
<evidence type="ECO:0000313" key="1">
    <source>
        <dbReference type="EMBL" id="TFK63723.1"/>
    </source>
</evidence>
<reference evidence="1 2" key="1">
    <citation type="journal article" date="2019" name="Nat. Ecol. Evol.">
        <title>Megaphylogeny resolves global patterns of mushroom evolution.</title>
        <authorList>
            <person name="Varga T."/>
            <person name="Krizsan K."/>
            <person name="Foldi C."/>
            <person name="Dima B."/>
            <person name="Sanchez-Garcia M."/>
            <person name="Sanchez-Ramirez S."/>
            <person name="Szollosi G.J."/>
            <person name="Szarkandi J.G."/>
            <person name="Papp V."/>
            <person name="Albert L."/>
            <person name="Andreopoulos W."/>
            <person name="Angelini C."/>
            <person name="Antonin V."/>
            <person name="Barry K.W."/>
            <person name="Bougher N.L."/>
            <person name="Buchanan P."/>
            <person name="Buyck B."/>
            <person name="Bense V."/>
            <person name="Catcheside P."/>
            <person name="Chovatia M."/>
            <person name="Cooper J."/>
            <person name="Damon W."/>
            <person name="Desjardin D."/>
            <person name="Finy P."/>
            <person name="Geml J."/>
            <person name="Haridas S."/>
            <person name="Hughes K."/>
            <person name="Justo A."/>
            <person name="Karasinski D."/>
            <person name="Kautmanova I."/>
            <person name="Kiss B."/>
            <person name="Kocsube S."/>
            <person name="Kotiranta H."/>
            <person name="LaButti K.M."/>
            <person name="Lechner B.E."/>
            <person name="Liimatainen K."/>
            <person name="Lipzen A."/>
            <person name="Lukacs Z."/>
            <person name="Mihaltcheva S."/>
            <person name="Morgado L.N."/>
            <person name="Niskanen T."/>
            <person name="Noordeloos M.E."/>
            <person name="Ohm R.A."/>
            <person name="Ortiz-Santana B."/>
            <person name="Ovrebo C."/>
            <person name="Racz N."/>
            <person name="Riley R."/>
            <person name="Savchenko A."/>
            <person name="Shiryaev A."/>
            <person name="Soop K."/>
            <person name="Spirin V."/>
            <person name="Szebenyi C."/>
            <person name="Tomsovsky M."/>
            <person name="Tulloss R.E."/>
            <person name="Uehling J."/>
            <person name="Grigoriev I.V."/>
            <person name="Vagvolgyi C."/>
            <person name="Papp T."/>
            <person name="Martin F.M."/>
            <person name="Miettinen O."/>
            <person name="Hibbett D.S."/>
            <person name="Nagy L.G."/>
        </authorList>
    </citation>
    <scope>NUCLEOTIDE SEQUENCE [LARGE SCALE GENOMIC DNA]</scope>
    <source>
        <strain evidence="1 2">NL-1719</strain>
    </source>
</reference>
<name>A0ACD3ACU2_9AGAR</name>
<gene>
    <name evidence="1" type="ORF">BDN72DRAFT_847318</name>
</gene>
<proteinExistence type="predicted"/>